<dbReference type="AlphaFoldDB" id="A0A6G0SZV1"/>
<comment type="caution">
    <text evidence="2">The sequence shown here is derived from an EMBL/GenBank/DDBJ whole genome shotgun (WGS) entry which is preliminary data.</text>
</comment>
<dbReference type="EMBL" id="VYZN01000078">
    <property type="protein sequence ID" value="KAE9523678.1"/>
    <property type="molecule type" value="Genomic_DNA"/>
</dbReference>
<evidence type="ECO:0000313" key="3">
    <source>
        <dbReference type="Proteomes" id="UP000475862"/>
    </source>
</evidence>
<sequence>MLFSAIYPSALLFVASTVSTVVAGDNFVEDFILKPWKILPLYHTGKILHDVVVGEKVNSNDVISSTGILGSIIVAATGENNVNGIVEKTASTVNEELEKFINTHHCGPIGDFSPTTQALCHSYAFNTKTLDESEVVFMSGCMGLDIGSYMAPLIVDLGTMPLQMACSEWFDYRIELYAHIKDVPVEDYDFLFDLPSGVDNPGVNFIIAYDNETSAGSNGGQTPTTLKDSIQSIEIRDGDFQLASVLSELSAGGALKRTVAALKAKESTNAANVIKRTRRGLLGTAVKKSVGHAILKMIRPTKIFNTVVTTYAKTFRGPTGKVLTETTENVIKSVIQEQMTATDATFQISEGKLLDLAKRYILAPEIVVRRIKIFKHVPKIEKISLVKEAIKKYRPNQFIS</sequence>
<name>A0A6G0SZV1_APHGL</name>
<reference evidence="2 3" key="1">
    <citation type="submission" date="2019-08" db="EMBL/GenBank/DDBJ databases">
        <title>The genome of the soybean aphid Biotype 1, its phylome, world population structure and adaptation to the North American continent.</title>
        <authorList>
            <person name="Giordano R."/>
            <person name="Donthu R.K."/>
            <person name="Hernandez A.G."/>
            <person name="Wright C.L."/>
            <person name="Zimin A.V."/>
        </authorList>
    </citation>
    <scope>NUCLEOTIDE SEQUENCE [LARGE SCALE GENOMIC DNA]</scope>
    <source>
        <tissue evidence="2">Whole aphids</tissue>
    </source>
</reference>
<proteinExistence type="predicted"/>
<dbReference type="Proteomes" id="UP000475862">
    <property type="component" value="Unassembled WGS sequence"/>
</dbReference>
<organism evidence="2 3">
    <name type="scientific">Aphis glycines</name>
    <name type="common">Soybean aphid</name>
    <dbReference type="NCBI Taxonomy" id="307491"/>
    <lineage>
        <taxon>Eukaryota</taxon>
        <taxon>Metazoa</taxon>
        <taxon>Ecdysozoa</taxon>
        <taxon>Arthropoda</taxon>
        <taxon>Hexapoda</taxon>
        <taxon>Insecta</taxon>
        <taxon>Pterygota</taxon>
        <taxon>Neoptera</taxon>
        <taxon>Paraneoptera</taxon>
        <taxon>Hemiptera</taxon>
        <taxon>Sternorrhyncha</taxon>
        <taxon>Aphidomorpha</taxon>
        <taxon>Aphidoidea</taxon>
        <taxon>Aphididae</taxon>
        <taxon>Aphidini</taxon>
        <taxon>Aphis</taxon>
        <taxon>Aphis</taxon>
    </lineage>
</organism>
<feature type="signal peptide" evidence="1">
    <location>
        <begin position="1"/>
        <end position="23"/>
    </location>
</feature>
<feature type="chain" id="PRO_5026351597" evidence="1">
    <location>
        <begin position="24"/>
        <end position="400"/>
    </location>
</feature>
<protein>
    <submittedName>
        <fullName evidence="2">Uncharacterized protein</fullName>
    </submittedName>
</protein>
<keyword evidence="3" id="KW-1185">Reference proteome</keyword>
<evidence type="ECO:0000256" key="1">
    <source>
        <dbReference type="SAM" id="SignalP"/>
    </source>
</evidence>
<keyword evidence="1" id="KW-0732">Signal</keyword>
<gene>
    <name evidence="2" type="ORF">AGLY_015896</name>
</gene>
<accession>A0A6G0SZV1</accession>
<evidence type="ECO:0000313" key="2">
    <source>
        <dbReference type="EMBL" id="KAE9523678.1"/>
    </source>
</evidence>